<gene>
    <name evidence="2" type="ORF">D7V94_21870</name>
</gene>
<feature type="transmembrane region" description="Helical" evidence="1">
    <location>
        <begin position="72"/>
        <end position="97"/>
    </location>
</feature>
<evidence type="ECO:0000256" key="1">
    <source>
        <dbReference type="SAM" id="Phobius"/>
    </source>
</evidence>
<dbReference type="Proteomes" id="UP000280696">
    <property type="component" value="Unassembled WGS sequence"/>
</dbReference>
<feature type="transmembrane region" description="Helical" evidence="1">
    <location>
        <begin position="39"/>
        <end position="60"/>
    </location>
</feature>
<dbReference type="AlphaFoldDB" id="A0A3A9A6F0"/>
<keyword evidence="1" id="KW-1133">Transmembrane helix</keyword>
<accession>A0A3A9A6F0</accession>
<organism evidence="2 3">
    <name type="scientific">Parablautia intestinalis</name>
    <dbReference type="NCBI Taxonomy" id="2320100"/>
    <lineage>
        <taxon>Bacteria</taxon>
        <taxon>Bacillati</taxon>
        <taxon>Bacillota</taxon>
        <taxon>Clostridia</taxon>
        <taxon>Lachnospirales</taxon>
        <taxon>Lachnospiraceae</taxon>
        <taxon>Parablautia</taxon>
    </lineage>
</organism>
<dbReference type="EMBL" id="RAYQ01000050">
    <property type="protein sequence ID" value="RKI86997.1"/>
    <property type="molecule type" value="Genomic_DNA"/>
</dbReference>
<name>A0A3A9A6F0_9FIRM</name>
<protein>
    <submittedName>
        <fullName evidence="2">Uncharacterized protein</fullName>
    </submittedName>
</protein>
<comment type="caution">
    <text evidence="2">The sequence shown here is derived from an EMBL/GenBank/DDBJ whole genome shotgun (WGS) entry which is preliminary data.</text>
</comment>
<reference evidence="2 3" key="1">
    <citation type="submission" date="2018-09" db="EMBL/GenBank/DDBJ databases">
        <title>Murine metabolic-syndrome-specific gut microbial biobank.</title>
        <authorList>
            <person name="Liu C."/>
        </authorList>
    </citation>
    <scope>NUCLEOTIDE SEQUENCE [LARGE SCALE GENOMIC DNA]</scope>
    <source>
        <strain evidence="2 3">0.1xD8-82</strain>
    </source>
</reference>
<dbReference type="OrthoDB" id="1912043at2"/>
<sequence length="98" mass="10448">MEDKKLKTVSKASLIVSILPLATLIPVFLNITLPEGVSTVWAGINIVCALAGIILSIVCVRSNESRSLVNIASTVISAFWCLLMAGIVAMALFLTFIQ</sequence>
<feature type="transmembrane region" description="Helical" evidence="1">
    <location>
        <begin position="12"/>
        <end position="33"/>
    </location>
</feature>
<keyword evidence="3" id="KW-1185">Reference proteome</keyword>
<keyword evidence="1" id="KW-0812">Transmembrane</keyword>
<proteinExistence type="predicted"/>
<dbReference type="RefSeq" id="WP_120472386.1">
    <property type="nucleotide sequence ID" value="NZ_RAYQ01000050.1"/>
</dbReference>
<evidence type="ECO:0000313" key="2">
    <source>
        <dbReference type="EMBL" id="RKI86997.1"/>
    </source>
</evidence>
<keyword evidence="1" id="KW-0472">Membrane</keyword>
<evidence type="ECO:0000313" key="3">
    <source>
        <dbReference type="Proteomes" id="UP000280696"/>
    </source>
</evidence>